<dbReference type="Proteomes" id="UP001189429">
    <property type="component" value="Unassembled WGS sequence"/>
</dbReference>
<keyword evidence="2" id="KW-1185">Reference proteome</keyword>
<dbReference type="SUPFAM" id="SSF56219">
    <property type="entry name" value="DNase I-like"/>
    <property type="match status" value="1"/>
</dbReference>
<name>A0ABN9SHY1_9DINO</name>
<evidence type="ECO:0000313" key="1">
    <source>
        <dbReference type="EMBL" id="CAK0831303.1"/>
    </source>
</evidence>
<feature type="non-terminal residue" evidence="1">
    <location>
        <position position="1"/>
    </location>
</feature>
<comment type="caution">
    <text evidence="1">The sequence shown here is derived from an EMBL/GenBank/DDBJ whole genome shotgun (WGS) entry which is preliminary data.</text>
</comment>
<organism evidence="1 2">
    <name type="scientific">Prorocentrum cordatum</name>
    <dbReference type="NCBI Taxonomy" id="2364126"/>
    <lineage>
        <taxon>Eukaryota</taxon>
        <taxon>Sar</taxon>
        <taxon>Alveolata</taxon>
        <taxon>Dinophyceae</taxon>
        <taxon>Prorocentrales</taxon>
        <taxon>Prorocentraceae</taxon>
        <taxon>Prorocentrum</taxon>
    </lineage>
</organism>
<proteinExistence type="predicted"/>
<feature type="non-terminal residue" evidence="1">
    <location>
        <position position="133"/>
    </location>
</feature>
<evidence type="ECO:0008006" key="3">
    <source>
        <dbReference type="Google" id="ProtNLM"/>
    </source>
</evidence>
<protein>
    <recommendedName>
        <fullName evidence="3">Endonuclease/exonuclease/phosphatase domain-containing protein</fullName>
    </recommendedName>
</protein>
<gene>
    <name evidence="1" type="ORF">PCOR1329_LOCUS29649</name>
</gene>
<evidence type="ECO:0000313" key="2">
    <source>
        <dbReference type="Proteomes" id="UP001189429"/>
    </source>
</evidence>
<dbReference type="InterPro" id="IPR036691">
    <property type="entry name" value="Endo/exonu/phosph_ase_sf"/>
</dbReference>
<dbReference type="EMBL" id="CAUYUJ010011187">
    <property type="protein sequence ID" value="CAK0831303.1"/>
    <property type="molecule type" value="Genomic_DNA"/>
</dbReference>
<reference evidence="1" key="1">
    <citation type="submission" date="2023-10" db="EMBL/GenBank/DDBJ databases">
        <authorList>
            <person name="Chen Y."/>
            <person name="Shah S."/>
            <person name="Dougan E. K."/>
            <person name="Thang M."/>
            <person name="Chan C."/>
        </authorList>
    </citation>
    <scope>NUCLEOTIDE SEQUENCE [LARGE SCALE GENOMIC DNA]</scope>
</reference>
<accession>A0ABN9SHY1</accession>
<sequence>EGNSGGELLIAKAHLTTTTFDVMRETLKAQGRQDLFRGFTAMTIHLSGGNVVLFSLYLLPKEGMQGSNFEKIKALSTVIGSITDPWIIMADWNMAPSLVEKSGLPTRLGGKVIVPKIQITCDKGKGSLIDFAM</sequence>